<dbReference type="Pfam" id="PF02557">
    <property type="entry name" value="VanY"/>
    <property type="match status" value="1"/>
</dbReference>
<dbReference type="InterPro" id="IPR009045">
    <property type="entry name" value="Zn_M74/Hedgehog-like"/>
</dbReference>
<dbReference type="GO" id="GO:0006508">
    <property type="term" value="P:proteolysis"/>
    <property type="evidence" value="ECO:0007669"/>
    <property type="project" value="InterPro"/>
</dbReference>
<dbReference type="AlphaFoldDB" id="A0A4R7ZZ11"/>
<dbReference type="Gene3D" id="3.30.1380.10">
    <property type="match status" value="1"/>
</dbReference>
<organism evidence="3 4">
    <name type="scientific">Breznakia blatticola</name>
    <dbReference type="NCBI Taxonomy" id="1754012"/>
    <lineage>
        <taxon>Bacteria</taxon>
        <taxon>Bacillati</taxon>
        <taxon>Bacillota</taxon>
        <taxon>Erysipelotrichia</taxon>
        <taxon>Erysipelotrichales</taxon>
        <taxon>Erysipelotrichaceae</taxon>
        <taxon>Breznakia</taxon>
    </lineage>
</organism>
<feature type="chain" id="PRO_5039305652" evidence="1">
    <location>
        <begin position="24"/>
        <end position="341"/>
    </location>
</feature>
<keyword evidence="4" id="KW-1185">Reference proteome</keyword>
<dbReference type="Proteomes" id="UP000294743">
    <property type="component" value="Unassembled WGS sequence"/>
</dbReference>
<feature type="domain" description="D-alanyl-D-alanine carboxypeptidase-like core" evidence="2">
    <location>
        <begin position="189"/>
        <end position="319"/>
    </location>
</feature>
<dbReference type="GO" id="GO:0004180">
    <property type="term" value="F:carboxypeptidase activity"/>
    <property type="evidence" value="ECO:0007669"/>
    <property type="project" value="UniProtKB-KW"/>
</dbReference>
<comment type="caution">
    <text evidence="3">The sequence shown here is derived from an EMBL/GenBank/DDBJ whole genome shotgun (WGS) entry which is preliminary data.</text>
</comment>
<accession>A0A4R7ZZ11</accession>
<dbReference type="CDD" id="cd14852">
    <property type="entry name" value="LD-carboxypeptidase"/>
    <property type="match status" value="1"/>
</dbReference>
<sequence length="341" mass="39285">MKLKRGVLVLVLCAMFLVCFSLLDDHYDPFARYKSYFTKENEDIIRQTITDTNDIDYIVQQKIKPEQYMEFIQVPGFTVKNILCYEAAKNVQPADPTAIVNFVNTYRQDYSVREFELLVTNYSYESLASYFDNGYLYFKDSNLVLDAADPMLLLKDKHIVINYVPKNLVGVDFSIIGSASIVAGEEQVKVRDEVIEPLREMMAAFVKAEPSNAGKLLLTSGYVSYTDQIELWKNAQIQYGTVDFKRYSDYPGQSESQLGFTITLKIVGKDKLEDIESSEEYKWLVEHAHEYGFTFRYPKDKESMTGKAYQPLTLRYVGKSNAEDLHDAKKVLEEIKTKELD</sequence>
<dbReference type="SUPFAM" id="SSF55166">
    <property type="entry name" value="Hedgehog/DD-peptidase"/>
    <property type="match status" value="1"/>
</dbReference>
<dbReference type="PANTHER" id="PTHR34385">
    <property type="entry name" value="D-ALANYL-D-ALANINE CARBOXYPEPTIDASE"/>
    <property type="match status" value="1"/>
</dbReference>
<gene>
    <name evidence="3" type="ORF">EDD63_10945</name>
</gene>
<protein>
    <submittedName>
        <fullName evidence="3">D-alanyl-D-alanine carboxypeptidase</fullName>
    </submittedName>
</protein>
<dbReference type="InterPro" id="IPR003709">
    <property type="entry name" value="VanY-like_core_dom"/>
</dbReference>
<dbReference type="RefSeq" id="WP_134168786.1">
    <property type="nucleotide sequence ID" value="NZ_SODD01000009.1"/>
</dbReference>
<dbReference type="EMBL" id="SODD01000009">
    <property type="protein sequence ID" value="TDW21010.1"/>
    <property type="molecule type" value="Genomic_DNA"/>
</dbReference>
<dbReference type="InterPro" id="IPR058193">
    <property type="entry name" value="VanY/YodJ_core_dom"/>
</dbReference>
<dbReference type="InterPro" id="IPR052179">
    <property type="entry name" value="DD-CPase-like"/>
</dbReference>
<keyword evidence="1" id="KW-0732">Signal</keyword>
<dbReference type="PANTHER" id="PTHR34385:SF1">
    <property type="entry name" value="PEPTIDOGLYCAN L-ALANYL-D-GLUTAMATE ENDOPEPTIDASE CWLK"/>
    <property type="match status" value="1"/>
</dbReference>
<evidence type="ECO:0000256" key="1">
    <source>
        <dbReference type="SAM" id="SignalP"/>
    </source>
</evidence>
<feature type="signal peptide" evidence="1">
    <location>
        <begin position="1"/>
        <end position="23"/>
    </location>
</feature>
<keyword evidence="3" id="KW-0378">Hydrolase</keyword>
<keyword evidence="3" id="KW-0645">Protease</keyword>
<name>A0A4R7ZZ11_9FIRM</name>
<proteinExistence type="predicted"/>
<evidence type="ECO:0000313" key="4">
    <source>
        <dbReference type="Proteomes" id="UP000294743"/>
    </source>
</evidence>
<dbReference type="OrthoDB" id="9792074at2"/>
<keyword evidence="3" id="KW-0121">Carboxypeptidase</keyword>
<reference evidence="3 4" key="1">
    <citation type="submission" date="2019-03" db="EMBL/GenBank/DDBJ databases">
        <title>Genomic Encyclopedia of Type Strains, Phase IV (KMG-IV): sequencing the most valuable type-strain genomes for metagenomic binning, comparative biology and taxonomic classification.</title>
        <authorList>
            <person name="Goeker M."/>
        </authorList>
    </citation>
    <scope>NUCLEOTIDE SEQUENCE [LARGE SCALE GENOMIC DNA]</scope>
    <source>
        <strain evidence="3 4">DSM 28867</strain>
    </source>
</reference>
<evidence type="ECO:0000259" key="2">
    <source>
        <dbReference type="Pfam" id="PF02557"/>
    </source>
</evidence>
<evidence type="ECO:0000313" key="3">
    <source>
        <dbReference type="EMBL" id="TDW21010.1"/>
    </source>
</evidence>